<proteinExistence type="predicted"/>
<dbReference type="EMBL" id="VSSQ01002443">
    <property type="protein sequence ID" value="MPM15437.1"/>
    <property type="molecule type" value="Genomic_DNA"/>
</dbReference>
<accession>A0A644XHL2</accession>
<protein>
    <submittedName>
        <fullName evidence="1">Uncharacterized protein</fullName>
    </submittedName>
</protein>
<gene>
    <name evidence="1" type="ORF">SDC9_61808</name>
</gene>
<organism evidence="1">
    <name type="scientific">bioreactor metagenome</name>
    <dbReference type="NCBI Taxonomy" id="1076179"/>
    <lineage>
        <taxon>unclassified sequences</taxon>
        <taxon>metagenomes</taxon>
        <taxon>ecological metagenomes</taxon>
    </lineage>
</organism>
<comment type="caution">
    <text evidence="1">The sequence shown here is derived from an EMBL/GenBank/DDBJ whole genome shotgun (WGS) entry which is preliminary data.</text>
</comment>
<name>A0A644XHL2_9ZZZZ</name>
<dbReference type="AlphaFoldDB" id="A0A644XHL2"/>
<reference evidence="1" key="1">
    <citation type="submission" date="2019-08" db="EMBL/GenBank/DDBJ databases">
        <authorList>
            <person name="Kucharzyk K."/>
            <person name="Murdoch R.W."/>
            <person name="Higgins S."/>
            <person name="Loffler F."/>
        </authorList>
    </citation>
    <scope>NUCLEOTIDE SEQUENCE</scope>
</reference>
<sequence length="67" mass="7349">MSIPLNSLIDYEGNIYQITCVAIKEANILSNPGCGGKEIEENNGKIVSEVLTRALKGEIHFETPDEE</sequence>
<evidence type="ECO:0000313" key="1">
    <source>
        <dbReference type="EMBL" id="MPM15437.1"/>
    </source>
</evidence>